<organism evidence="2 3">
    <name type="scientific">Riccia fluitans</name>
    <dbReference type="NCBI Taxonomy" id="41844"/>
    <lineage>
        <taxon>Eukaryota</taxon>
        <taxon>Viridiplantae</taxon>
        <taxon>Streptophyta</taxon>
        <taxon>Embryophyta</taxon>
        <taxon>Marchantiophyta</taxon>
        <taxon>Marchantiopsida</taxon>
        <taxon>Marchantiidae</taxon>
        <taxon>Marchantiales</taxon>
        <taxon>Ricciaceae</taxon>
        <taxon>Riccia</taxon>
    </lineage>
</organism>
<evidence type="ECO:0000313" key="3">
    <source>
        <dbReference type="Proteomes" id="UP001605036"/>
    </source>
</evidence>
<dbReference type="AlphaFoldDB" id="A0ABD1ZNV6"/>
<reference evidence="2 3" key="1">
    <citation type="submission" date="2024-09" db="EMBL/GenBank/DDBJ databases">
        <title>Chromosome-scale assembly of Riccia fluitans.</title>
        <authorList>
            <person name="Paukszto L."/>
            <person name="Sawicki J."/>
            <person name="Karawczyk K."/>
            <person name="Piernik-Szablinska J."/>
            <person name="Szczecinska M."/>
            <person name="Mazdziarz M."/>
        </authorList>
    </citation>
    <scope>NUCLEOTIDE SEQUENCE [LARGE SCALE GENOMIC DNA]</scope>
    <source>
        <strain evidence="2">Rf_01</strain>
        <tissue evidence="2">Aerial parts of the thallus</tissue>
    </source>
</reference>
<evidence type="ECO:0000256" key="1">
    <source>
        <dbReference type="SAM" id="MobiDB-lite"/>
    </source>
</evidence>
<proteinExistence type="predicted"/>
<sequence length="95" mass="10673">MTCQDILVSRQCRIGQAKLPQRRAGEGAGGGQQSSRAPREQRSPTGRECTGNLPASKQKPTSDHEREGRRRKRMLEGEDTAIEEFHRSTPKKLQM</sequence>
<accession>A0ABD1ZNV6</accession>
<keyword evidence="3" id="KW-1185">Reference proteome</keyword>
<dbReference type="EMBL" id="JBHFFA010000001">
    <property type="protein sequence ID" value="KAL2653020.1"/>
    <property type="molecule type" value="Genomic_DNA"/>
</dbReference>
<protein>
    <submittedName>
        <fullName evidence="2">Uncharacterized protein</fullName>
    </submittedName>
</protein>
<comment type="caution">
    <text evidence="2">The sequence shown here is derived from an EMBL/GenBank/DDBJ whole genome shotgun (WGS) entry which is preliminary data.</text>
</comment>
<name>A0ABD1ZNV6_9MARC</name>
<dbReference type="Proteomes" id="UP001605036">
    <property type="component" value="Unassembled WGS sequence"/>
</dbReference>
<feature type="region of interest" description="Disordered" evidence="1">
    <location>
        <begin position="15"/>
        <end position="95"/>
    </location>
</feature>
<gene>
    <name evidence="2" type="ORF">R1flu_021148</name>
</gene>
<evidence type="ECO:0000313" key="2">
    <source>
        <dbReference type="EMBL" id="KAL2653020.1"/>
    </source>
</evidence>